<comment type="caution">
    <text evidence="1">The sequence shown here is derived from an EMBL/GenBank/DDBJ whole genome shotgun (WGS) entry which is preliminary data.</text>
</comment>
<name>A0A545AEQ9_9ACTN</name>
<dbReference type="InterPro" id="IPR043519">
    <property type="entry name" value="NT_sf"/>
</dbReference>
<dbReference type="PANTHER" id="PTHR34822">
    <property type="entry name" value="GRPB DOMAIN PROTEIN (AFU_ORTHOLOGUE AFUA_1G01530)"/>
    <property type="match status" value="1"/>
</dbReference>
<dbReference type="InParanoid" id="A0A545AEQ9"/>
<dbReference type="OrthoDB" id="9799092at2"/>
<dbReference type="EMBL" id="VIRS01000055">
    <property type="protein sequence ID" value="TQS39816.1"/>
    <property type="molecule type" value="Genomic_DNA"/>
</dbReference>
<dbReference type="PANTHER" id="PTHR34822:SF1">
    <property type="entry name" value="GRPB FAMILY PROTEIN"/>
    <property type="match status" value="1"/>
</dbReference>
<organism evidence="1 2">
    <name type="scientific">Cryptosporangium phraense</name>
    <dbReference type="NCBI Taxonomy" id="2593070"/>
    <lineage>
        <taxon>Bacteria</taxon>
        <taxon>Bacillati</taxon>
        <taxon>Actinomycetota</taxon>
        <taxon>Actinomycetes</taxon>
        <taxon>Cryptosporangiales</taxon>
        <taxon>Cryptosporangiaceae</taxon>
        <taxon>Cryptosporangium</taxon>
    </lineage>
</organism>
<gene>
    <name evidence="1" type="ORF">FL583_37985</name>
</gene>
<evidence type="ECO:0000313" key="1">
    <source>
        <dbReference type="EMBL" id="TQS39816.1"/>
    </source>
</evidence>
<dbReference type="Pfam" id="PF04229">
    <property type="entry name" value="GrpB"/>
    <property type="match status" value="1"/>
</dbReference>
<evidence type="ECO:0000313" key="2">
    <source>
        <dbReference type="Proteomes" id="UP000317982"/>
    </source>
</evidence>
<dbReference type="InterPro" id="IPR007344">
    <property type="entry name" value="GrpB/CoaE"/>
</dbReference>
<dbReference type="SUPFAM" id="SSF81301">
    <property type="entry name" value="Nucleotidyltransferase"/>
    <property type="match status" value="1"/>
</dbReference>
<proteinExistence type="predicted"/>
<sequence length="122" mass="13257">MTDAAPPWAYEQVALSAHDPRWAETARSECATLAEVLGPSIEHIGSTAVPGLVAKPIVDLMAAVADPADHPRWAEQLAFRDRLRADPQLARDYAALKRRLAVAHADDREAYTEGKAAFIARS</sequence>
<accession>A0A545AEQ9</accession>
<keyword evidence="2" id="KW-1185">Reference proteome</keyword>
<dbReference type="RefSeq" id="WP_142709763.1">
    <property type="nucleotide sequence ID" value="NZ_VIRS01000055.1"/>
</dbReference>
<dbReference type="Gene3D" id="3.30.460.10">
    <property type="entry name" value="Beta Polymerase, domain 2"/>
    <property type="match status" value="1"/>
</dbReference>
<dbReference type="Proteomes" id="UP000317982">
    <property type="component" value="Unassembled WGS sequence"/>
</dbReference>
<reference evidence="1 2" key="1">
    <citation type="submission" date="2019-07" db="EMBL/GenBank/DDBJ databases">
        <title>Cryptosporangium phraense sp. nov., isolated from plant litter.</title>
        <authorList>
            <person name="Suriyachadkun C."/>
        </authorList>
    </citation>
    <scope>NUCLEOTIDE SEQUENCE [LARGE SCALE GENOMIC DNA]</scope>
    <source>
        <strain evidence="1 2">A-T 5661</strain>
    </source>
</reference>
<dbReference type="AlphaFoldDB" id="A0A545AEQ9"/>
<protein>
    <submittedName>
        <fullName evidence="1">GrpB family protein</fullName>
    </submittedName>
</protein>